<dbReference type="EMBL" id="CP038436">
    <property type="protein sequence ID" value="QBX55819.1"/>
    <property type="molecule type" value="Genomic_DNA"/>
</dbReference>
<dbReference type="KEGG" id="nsn:EXE58_10360"/>
<organism evidence="1 2">
    <name type="scientific">Nocardioides seonyuensis</name>
    <dbReference type="NCBI Taxonomy" id="2518371"/>
    <lineage>
        <taxon>Bacteria</taxon>
        <taxon>Bacillati</taxon>
        <taxon>Actinomycetota</taxon>
        <taxon>Actinomycetes</taxon>
        <taxon>Propionibacteriales</taxon>
        <taxon>Nocardioidaceae</taxon>
        <taxon>Nocardioides</taxon>
    </lineage>
</organism>
<reference evidence="1 2" key="1">
    <citation type="submission" date="2019-03" db="EMBL/GenBank/DDBJ databases">
        <title>Three New Species of Nocardioides, Nocardioides euryhalodurans sp. nov., Nocardioides seonyuensis sp. nov. and Nocardioides eburneoflavus sp. nov. Iolated from Soil.</title>
        <authorList>
            <person name="Roh S.G."/>
            <person name="Lee C."/>
            <person name="Kim M.-K."/>
            <person name="Kim S.B."/>
        </authorList>
    </citation>
    <scope>NUCLEOTIDE SEQUENCE [LARGE SCALE GENOMIC DNA]</scope>
    <source>
        <strain evidence="1 2">MMS17-SY207-3</strain>
    </source>
</reference>
<protein>
    <recommendedName>
        <fullName evidence="3">DUF3352 domain-containing protein</fullName>
    </recommendedName>
</protein>
<dbReference type="Proteomes" id="UP000294853">
    <property type="component" value="Chromosome"/>
</dbReference>
<sequence>MSRRLVWSAVVLVALLVAGGLLAWRLSAPDPGMARALDLAPAGTERVTWTDWAAVRRSLDADLDADSPTEDLEAFLDEAFAQDLSSTSALLASAATLHEELGLSPANLEWEMLAQGPDGAVEVLGPAPDTDLDDLRERLAELGWEEPDEADGVWRGGPSVLPSVGPGLTPELQHVAVLDDAGVVLTSDQEGYLARAVEVARGDGEAVAGLDDVVADLEEPVSAVAYTAAHVCERLAMSQADAGSQETSDQLIESAGGVHPLTAFAMGKRAGGVVRVAMEVEDAEDAAADAAARAALAQGPAVGQGGDFADRFEVAEASSKGRVVRLDLLPREESYVLSDLSSGPVLFATC</sequence>
<evidence type="ECO:0000313" key="1">
    <source>
        <dbReference type="EMBL" id="QBX55819.1"/>
    </source>
</evidence>
<keyword evidence="2" id="KW-1185">Reference proteome</keyword>
<evidence type="ECO:0008006" key="3">
    <source>
        <dbReference type="Google" id="ProtNLM"/>
    </source>
</evidence>
<gene>
    <name evidence="1" type="ORF">EXE58_10360</name>
</gene>
<name>A0A4P7IEX8_9ACTN</name>
<proteinExistence type="predicted"/>
<dbReference type="OrthoDB" id="3772356at2"/>
<dbReference type="AlphaFoldDB" id="A0A4P7IEX8"/>
<dbReference type="RefSeq" id="WP_135267810.1">
    <property type="nucleotide sequence ID" value="NZ_CP038436.1"/>
</dbReference>
<accession>A0A4P7IEX8</accession>
<evidence type="ECO:0000313" key="2">
    <source>
        <dbReference type="Proteomes" id="UP000294853"/>
    </source>
</evidence>